<dbReference type="EMBL" id="QOIP01000007">
    <property type="protein sequence ID" value="RLU20334.1"/>
    <property type="molecule type" value="Genomic_DNA"/>
</dbReference>
<evidence type="ECO:0000313" key="6">
    <source>
        <dbReference type="Proteomes" id="UP000279307"/>
    </source>
</evidence>
<dbReference type="OMA" id="KMALDEQ"/>
<evidence type="ECO:0000313" key="4">
    <source>
        <dbReference type="EMBL" id="RLU20334.1"/>
    </source>
</evidence>
<dbReference type="Proteomes" id="UP000053097">
    <property type="component" value="Unassembled WGS sequence"/>
</dbReference>
<gene>
    <name evidence="4" type="ORF">DMN91_006942</name>
    <name evidence="3" type="ORF">X777_08941</name>
</gene>
<evidence type="ECO:0000256" key="2">
    <source>
        <dbReference type="SAM" id="MobiDB-lite"/>
    </source>
</evidence>
<dbReference type="EMBL" id="KK107347">
    <property type="protein sequence ID" value="EZA52271.1"/>
    <property type="molecule type" value="Genomic_DNA"/>
</dbReference>
<comment type="similarity">
    <text evidence="1">Belongs to the UPF0488 family.</text>
</comment>
<dbReference type="AlphaFoldDB" id="A0A026W9B9"/>
<reference evidence="4" key="3">
    <citation type="submission" date="2018-07" db="EMBL/GenBank/DDBJ databases">
        <authorList>
            <person name="Mckenzie S.K."/>
            <person name="Kronauer D.J.C."/>
        </authorList>
    </citation>
    <scope>NUCLEOTIDE SEQUENCE</scope>
    <source>
        <strain evidence="4">Clonal line C1</strain>
    </source>
</reference>
<protein>
    <submittedName>
        <fullName evidence="3">Uncharacterized protein</fullName>
    </submittedName>
</protein>
<dbReference type="PANTHER" id="PTHR13602">
    <property type="entry name" value="UPF0488 PROTEIN C8ORF33"/>
    <property type="match status" value="1"/>
</dbReference>
<proteinExistence type="inferred from homology"/>
<dbReference type="Pfam" id="PF15393">
    <property type="entry name" value="DUF4615"/>
    <property type="match status" value="1"/>
</dbReference>
<dbReference type="OrthoDB" id="20277at2759"/>
<evidence type="ECO:0000313" key="5">
    <source>
        <dbReference type="Proteomes" id="UP000053097"/>
    </source>
</evidence>
<sequence length="175" mass="19857">MNRKSNSKSKKDLPEPRVSPNAIIVNGTSGLSREAEDRFELELCWCIQQLEASLASGKLHKKQTQDTSKHLQSLKSNSASLIKKRQIMKNTLGDYREKMTEDERKLSKTVSTVKFTCSASANKKSMFIRKAAQHTTEEPESQTDDHKVQDKLINTKAIMDNSRSQASFQFNFQTC</sequence>
<dbReference type="InterPro" id="IPR029274">
    <property type="entry name" value="DUF4615"/>
</dbReference>
<reference evidence="4 6" key="2">
    <citation type="journal article" date="2018" name="Genome Res.">
        <title>The genomic architecture and molecular evolution of ant odorant receptors.</title>
        <authorList>
            <person name="McKenzie S.K."/>
            <person name="Kronauer D.J.C."/>
        </authorList>
    </citation>
    <scope>NUCLEOTIDE SEQUENCE [LARGE SCALE GENOMIC DNA]</scope>
    <source>
        <strain evidence="4">Clonal line C1</strain>
    </source>
</reference>
<accession>A0A026W9B9</accession>
<dbReference type="STRING" id="2015173.A0A026W9B9"/>
<evidence type="ECO:0000313" key="3">
    <source>
        <dbReference type="EMBL" id="EZA52271.1"/>
    </source>
</evidence>
<keyword evidence="5" id="KW-1185">Reference proteome</keyword>
<evidence type="ECO:0000256" key="1">
    <source>
        <dbReference type="ARBA" id="ARBA00005707"/>
    </source>
</evidence>
<organism evidence="3 5">
    <name type="scientific">Ooceraea biroi</name>
    <name type="common">Clonal raider ant</name>
    <name type="synonym">Cerapachys biroi</name>
    <dbReference type="NCBI Taxonomy" id="2015173"/>
    <lineage>
        <taxon>Eukaryota</taxon>
        <taxon>Metazoa</taxon>
        <taxon>Ecdysozoa</taxon>
        <taxon>Arthropoda</taxon>
        <taxon>Hexapoda</taxon>
        <taxon>Insecta</taxon>
        <taxon>Pterygota</taxon>
        <taxon>Neoptera</taxon>
        <taxon>Endopterygota</taxon>
        <taxon>Hymenoptera</taxon>
        <taxon>Apocrita</taxon>
        <taxon>Aculeata</taxon>
        <taxon>Formicoidea</taxon>
        <taxon>Formicidae</taxon>
        <taxon>Dorylinae</taxon>
        <taxon>Ooceraea</taxon>
    </lineage>
</organism>
<feature type="region of interest" description="Disordered" evidence="2">
    <location>
        <begin position="1"/>
        <end position="21"/>
    </location>
</feature>
<dbReference type="PANTHER" id="PTHR13602:SF2">
    <property type="entry name" value="UPF0488 PROTEIN C8ORF33"/>
    <property type="match status" value="1"/>
</dbReference>
<reference evidence="3 5" key="1">
    <citation type="journal article" date="2014" name="Curr. Biol.">
        <title>The genome of the clonal raider ant Cerapachys biroi.</title>
        <authorList>
            <person name="Oxley P.R."/>
            <person name="Ji L."/>
            <person name="Fetter-Pruneda I."/>
            <person name="McKenzie S.K."/>
            <person name="Li C."/>
            <person name="Hu H."/>
            <person name="Zhang G."/>
            <person name="Kronauer D.J."/>
        </authorList>
    </citation>
    <scope>NUCLEOTIDE SEQUENCE [LARGE SCALE GENOMIC DNA]</scope>
</reference>
<name>A0A026W9B9_OOCBI</name>
<dbReference type="Proteomes" id="UP000279307">
    <property type="component" value="Chromosome 7"/>
</dbReference>